<dbReference type="Proteomes" id="UP001259239">
    <property type="component" value="Unassembled WGS sequence"/>
</dbReference>
<protein>
    <submittedName>
        <fullName evidence="1">Uncharacterized protein</fullName>
    </submittedName>
</protein>
<reference evidence="1" key="2">
    <citation type="submission" date="2023-03" db="EMBL/GenBank/DDBJ databases">
        <authorList>
            <person name="Obshta O."/>
            <person name="Zabrodski M.W."/>
            <person name="Soomro T."/>
            <person name="Wilson G."/>
            <person name="Masood F."/>
            <person name="Thebeau J."/>
            <person name="Bezerra Da Silva M.C."/>
            <person name="Raza F."/>
            <person name="Biganski S."/>
            <person name="Jose M."/>
            <person name="Camilli M."/>
            <person name="Kozii I.V."/>
            <person name="Kozii R.V."/>
            <person name="Simko E."/>
            <person name="Wood S.C."/>
        </authorList>
    </citation>
    <scope>NUCLEOTIDE SEQUENCE</scope>
    <source>
        <strain evidence="1">PL001</strain>
    </source>
</reference>
<organism evidence="1 2">
    <name type="scientific">Paenibacillus larvae</name>
    <dbReference type="NCBI Taxonomy" id="1464"/>
    <lineage>
        <taxon>Bacteria</taxon>
        <taxon>Bacillati</taxon>
        <taxon>Bacillota</taxon>
        <taxon>Bacilli</taxon>
        <taxon>Bacillales</taxon>
        <taxon>Paenibacillaceae</taxon>
        <taxon>Paenibacillus</taxon>
    </lineage>
</organism>
<dbReference type="RefSeq" id="WP_051427813.1">
    <property type="nucleotide sequence ID" value="NZ_CBCRXL010000038.1"/>
</dbReference>
<gene>
    <name evidence="1" type="ORF">P7H09_22335</name>
</gene>
<name>A0AAP5JY81_9BACL</name>
<evidence type="ECO:0000313" key="2">
    <source>
        <dbReference type="Proteomes" id="UP001259239"/>
    </source>
</evidence>
<sequence length="70" mass="7917">MGLKKMLYITDRRGTVNKSYTLLKQDGFIQVHRQKGVVVQPDGMPGVTPDYLTKLDNQLPPSWPKLFAEG</sequence>
<proteinExistence type="predicted"/>
<reference evidence="1" key="1">
    <citation type="journal article" date="2023" name="J. Vet. Diagn. Invest.">
        <title>Oxytetracycline-resistant Paenibacillus larvae identified in commercial beekeeping operations in Saskatchewan using pooled honey sampling.</title>
        <authorList>
            <person name="Obshta O."/>
            <person name="Zabrodski M.W."/>
            <person name="Soomro T."/>
            <person name="Wilson G."/>
            <person name="Masood F."/>
            <person name="Thebeau J."/>
            <person name="Silva M.C.B."/>
            <person name="Biganski S."/>
            <person name="Kozii I.V."/>
            <person name="Koziy R.V."/>
            <person name="Raza M.F."/>
            <person name="Jose M.S."/>
            <person name="Simko E."/>
            <person name="Wood S.C."/>
        </authorList>
    </citation>
    <scope>NUCLEOTIDE SEQUENCE</scope>
    <source>
        <strain evidence="1">PL001</strain>
    </source>
</reference>
<dbReference type="AlphaFoldDB" id="A0AAP5JY81"/>
<comment type="caution">
    <text evidence="1">The sequence shown here is derived from an EMBL/GenBank/DDBJ whole genome shotgun (WGS) entry which is preliminary data.</text>
</comment>
<accession>A0AAP5JY81</accession>
<evidence type="ECO:0000313" key="1">
    <source>
        <dbReference type="EMBL" id="MDT2253877.1"/>
    </source>
</evidence>
<dbReference type="EMBL" id="JARQGV010000004">
    <property type="protein sequence ID" value="MDT2253877.1"/>
    <property type="molecule type" value="Genomic_DNA"/>
</dbReference>